<reference evidence="11" key="2">
    <citation type="submission" date="2025-08" db="UniProtKB">
        <authorList>
            <consortium name="Ensembl"/>
        </authorList>
    </citation>
    <scope>IDENTIFICATION</scope>
    <source>
        <strain evidence="11">Guanapo</strain>
    </source>
</reference>
<feature type="region of interest" description="Disordered" evidence="9">
    <location>
        <begin position="226"/>
        <end position="261"/>
    </location>
</feature>
<dbReference type="GO" id="GO:0000122">
    <property type="term" value="P:negative regulation of transcription by RNA polymerase II"/>
    <property type="evidence" value="ECO:0007669"/>
    <property type="project" value="TreeGrafter"/>
</dbReference>
<dbReference type="CDD" id="cd01396">
    <property type="entry name" value="MeCP2_MBD"/>
    <property type="match status" value="1"/>
</dbReference>
<keyword evidence="7" id="KW-0804">Transcription</keyword>
<organism evidence="11 12">
    <name type="scientific">Poecilia reticulata</name>
    <name type="common">Guppy</name>
    <name type="synonym">Acanthophacelus reticulatus</name>
    <dbReference type="NCBI Taxonomy" id="8081"/>
    <lineage>
        <taxon>Eukaryota</taxon>
        <taxon>Metazoa</taxon>
        <taxon>Chordata</taxon>
        <taxon>Craniata</taxon>
        <taxon>Vertebrata</taxon>
        <taxon>Euteleostomi</taxon>
        <taxon>Actinopterygii</taxon>
        <taxon>Neopterygii</taxon>
        <taxon>Teleostei</taxon>
        <taxon>Neoteleostei</taxon>
        <taxon>Acanthomorphata</taxon>
        <taxon>Ovalentaria</taxon>
        <taxon>Atherinomorphae</taxon>
        <taxon>Cyprinodontiformes</taxon>
        <taxon>Poeciliidae</taxon>
        <taxon>Poeciliinae</taxon>
        <taxon>Poecilia</taxon>
    </lineage>
</organism>
<dbReference type="InterPro" id="IPR025884">
    <property type="entry name" value="MeCpG-bd_2/3_C_dom"/>
</dbReference>
<keyword evidence="3" id="KW-0158">Chromosome</keyword>
<proteinExistence type="predicted"/>
<dbReference type="SMART" id="SM00391">
    <property type="entry name" value="MBD"/>
    <property type="match status" value="1"/>
</dbReference>
<evidence type="ECO:0000256" key="3">
    <source>
        <dbReference type="ARBA" id="ARBA00022454"/>
    </source>
</evidence>
<feature type="region of interest" description="Disordered" evidence="9">
    <location>
        <begin position="281"/>
        <end position="302"/>
    </location>
</feature>
<protein>
    <submittedName>
        <fullName evidence="11">Methyl-CpG binding domain protein 2</fullName>
    </submittedName>
</protein>
<keyword evidence="8" id="KW-0539">Nucleus</keyword>
<feature type="compositionally biased region" description="Pro residues" evidence="9">
    <location>
        <begin position="248"/>
        <end position="261"/>
    </location>
</feature>
<evidence type="ECO:0000256" key="6">
    <source>
        <dbReference type="ARBA" id="ARBA00023125"/>
    </source>
</evidence>
<comment type="subcellular location">
    <subcellularLocation>
        <location evidence="2">Chromosome</location>
    </subcellularLocation>
    <subcellularLocation>
        <location evidence="1">Nucleus</location>
    </subcellularLocation>
</comment>
<dbReference type="PANTHER" id="PTHR12396:SF5">
    <property type="entry name" value="METHYL-CPG-BINDING DOMAIN PROTEIN 2"/>
    <property type="match status" value="1"/>
</dbReference>
<feature type="domain" description="MBD" evidence="10">
    <location>
        <begin position="1"/>
        <end position="69"/>
    </location>
</feature>
<dbReference type="GO" id="GO:0000785">
    <property type="term" value="C:chromatin"/>
    <property type="evidence" value="ECO:0007669"/>
    <property type="project" value="UniProtKB-ARBA"/>
</dbReference>
<reference evidence="12" key="1">
    <citation type="submission" date="2013-11" db="EMBL/GenBank/DDBJ databases">
        <title>The genomic landscape of the Guanapo guppy.</title>
        <authorList>
            <person name="Kuenstner A."/>
            <person name="Dreyer C."/>
        </authorList>
    </citation>
    <scope>NUCLEOTIDE SEQUENCE</scope>
    <source>
        <strain evidence="12">Guanapo</strain>
    </source>
</reference>
<evidence type="ECO:0000256" key="9">
    <source>
        <dbReference type="SAM" id="MobiDB-lite"/>
    </source>
</evidence>
<dbReference type="Ensembl" id="ENSPRET00000020098.1">
    <property type="protein sequence ID" value="ENSPREP00000019886.1"/>
    <property type="gene ID" value="ENSPREG00000013458.1"/>
</dbReference>
<evidence type="ECO:0000313" key="12">
    <source>
        <dbReference type="Proteomes" id="UP000242638"/>
    </source>
</evidence>
<dbReference type="Pfam" id="PF01429">
    <property type="entry name" value="MBD"/>
    <property type="match status" value="1"/>
</dbReference>
<evidence type="ECO:0000256" key="5">
    <source>
        <dbReference type="ARBA" id="ARBA00023015"/>
    </source>
</evidence>
<evidence type="ECO:0000256" key="4">
    <source>
        <dbReference type="ARBA" id="ARBA00022553"/>
    </source>
</evidence>
<keyword evidence="12" id="KW-1185">Reference proteome</keyword>
<dbReference type="GeneTree" id="ENSGT00950000183005"/>
<dbReference type="InterPro" id="IPR001739">
    <property type="entry name" value="Methyl_CpG_DNA-bd"/>
</dbReference>
<keyword evidence="4" id="KW-0597">Phosphoprotein</keyword>
<evidence type="ECO:0000256" key="7">
    <source>
        <dbReference type="ARBA" id="ARBA00023163"/>
    </source>
</evidence>
<evidence type="ECO:0000256" key="2">
    <source>
        <dbReference type="ARBA" id="ARBA00004286"/>
    </source>
</evidence>
<evidence type="ECO:0000256" key="1">
    <source>
        <dbReference type="ARBA" id="ARBA00004123"/>
    </source>
</evidence>
<dbReference type="InterPro" id="IPR032343">
    <property type="entry name" value="MBD2/MBD3_p55-bd"/>
</dbReference>
<dbReference type="AlphaFoldDB" id="A0A3P9PD77"/>
<evidence type="ECO:0000256" key="8">
    <source>
        <dbReference type="ARBA" id="ARBA00023242"/>
    </source>
</evidence>
<dbReference type="GO" id="GO:0006346">
    <property type="term" value="P:DNA methylation-dependent constitutive heterochromatin formation"/>
    <property type="evidence" value="ECO:0007669"/>
    <property type="project" value="TreeGrafter"/>
</dbReference>
<dbReference type="Pfam" id="PF16564">
    <property type="entry name" value="MBDa"/>
    <property type="match status" value="1"/>
</dbReference>
<dbReference type="GO" id="GO:0000118">
    <property type="term" value="C:histone deacetylase complex"/>
    <property type="evidence" value="ECO:0007669"/>
    <property type="project" value="UniProtKB-ARBA"/>
</dbReference>
<dbReference type="PROSITE" id="PS50982">
    <property type="entry name" value="MBD"/>
    <property type="match status" value="1"/>
</dbReference>
<dbReference type="InterPro" id="IPR016177">
    <property type="entry name" value="DNA-bd_dom_sf"/>
</dbReference>
<keyword evidence="5" id="KW-0805">Transcription regulation</keyword>
<dbReference type="GO" id="GO:0008327">
    <property type="term" value="F:methyl-CpG binding"/>
    <property type="evidence" value="ECO:0007669"/>
    <property type="project" value="TreeGrafter"/>
</dbReference>
<keyword evidence="6" id="KW-0238">DNA-binding</keyword>
<sequence>MERKRTDCPALPPGWKKEEVIRKSGLSAGKSDVYYYSPTGKKFRSKPQLARYLGNAVDLASFDFRTGKMMPGKLQKNKQRFRHDAQNLAKGGKPDLNTALPIRQTASIFKQPVTKVTSHPGNKVKTDLQRAVEQPRQLFWEKRLTGLRSSDITEQVLRSMDLPKGLQGIGPDSGDDVLLSAIASALHMSSAPITGQTSSAAEKNPAVWLNTSQPLCRTFTVTDEQIRSSCPPSSGFPPSTKSRFKPGPLRPEPGPLRPEPGPLLPAFLRFLSSGNRLYAWTRSSSDGSKPATKAFNQLLPPH</sequence>
<dbReference type="Gene3D" id="3.30.890.10">
    <property type="entry name" value="Methyl-cpg-binding Protein 2, Chain A"/>
    <property type="match status" value="1"/>
</dbReference>
<evidence type="ECO:0000259" key="10">
    <source>
        <dbReference type="PROSITE" id="PS50982"/>
    </source>
</evidence>
<dbReference type="STRING" id="8081.ENSPREP00000019886"/>
<dbReference type="PANTHER" id="PTHR12396">
    <property type="entry name" value="METHYL-CPG BINDING PROTEIN, MBD"/>
    <property type="match status" value="1"/>
</dbReference>
<dbReference type="SUPFAM" id="SSF54171">
    <property type="entry name" value="DNA-binding domain"/>
    <property type="match status" value="1"/>
</dbReference>
<feature type="compositionally biased region" description="Low complexity" evidence="9">
    <location>
        <begin position="228"/>
        <end position="239"/>
    </location>
</feature>
<reference evidence="11" key="3">
    <citation type="submission" date="2025-09" db="UniProtKB">
        <authorList>
            <consortium name="Ensembl"/>
        </authorList>
    </citation>
    <scope>IDENTIFICATION</scope>
    <source>
        <strain evidence="11">Guanapo</strain>
    </source>
</reference>
<dbReference type="Proteomes" id="UP000242638">
    <property type="component" value="Unassembled WGS sequence"/>
</dbReference>
<dbReference type="FunFam" id="3.30.890.10:FF:000003">
    <property type="entry name" value="methyl-CpG-binding domain protein 2"/>
    <property type="match status" value="1"/>
</dbReference>
<dbReference type="Bgee" id="ENSPREG00000013458">
    <property type="expression patterns" value="Expressed in caudal fin and 1 other cell type or tissue"/>
</dbReference>
<accession>A0A3P9PD77</accession>
<name>A0A3P9PD77_POERE</name>
<evidence type="ECO:0000313" key="11">
    <source>
        <dbReference type="Ensembl" id="ENSPREP00000019886.1"/>
    </source>
</evidence>
<dbReference type="Pfam" id="PF14048">
    <property type="entry name" value="MBD_C"/>
    <property type="match status" value="1"/>
</dbReference>